<protein>
    <submittedName>
        <fullName evidence="1">Uncharacterized protein</fullName>
    </submittedName>
</protein>
<gene>
    <name evidence="1" type="ORF">CSSPJE1EN2_LOCUS2190</name>
</gene>
<accession>A0ABP1A9Q6</accession>
<proteinExistence type="predicted"/>
<dbReference type="EMBL" id="OZ023711">
    <property type="protein sequence ID" value="CAK9859195.1"/>
    <property type="molecule type" value="Genomic_DNA"/>
</dbReference>
<organism evidence="1 2">
    <name type="scientific">Sphagnum jensenii</name>
    <dbReference type="NCBI Taxonomy" id="128206"/>
    <lineage>
        <taxon>Eukaryota</taxon>
        <taxon>Viridiplantae</taxon>
        <taxon>Streptophyta</taxon>
        <taxon>Embryophyta</taxon>
        <taxon>Bryophyta</taxon>
        <taxon>Sphagnophytina</taxon>
        <taxon>Sphagnopsida</taxon>
        <taxon>Sphagnales</taxon>
        <taxon>Sphagnaceae</taxon>
        <taxon>Sphagnum</taxon>
    </lineage>
</organism>
<reference evidence="1" key="1">
    <citation type="submission" date="2024-03" db="EMBL/GenBank/DDBJ databases">
        <authorList>
            <consortium name="ELIXIR-Norway"/>
            <consortium name="Elixir Norway"/>
        </authorList>
    </citation>
    <scope>NUCLEOTIDE SEQUENCE</scope>
</reference>
<keyword evidence="2" id="KW-1185">Reference proteome</keyword>
<name>A0ABP1A9Q6_9BRYO</name>
<evidence type="ECO:0000313" key="2">
    <source>
        <dbReference type="Proteomes" id="UP001497522"/>
    </source>
</evidence>
<dbReference type="Proteomes" id="UP001497522">
    <property type="component" value="Chromosome 10"/>
</dbReference>
<evidence type="ECO:0000313" key="1">
    <source>
        <dbReference type="EMBL" id="CAK9859195.1"/>
    </source>
</evidence>
<sequence>MRVLNVVVKKVFVRVSFLHYVIQKCFVLFANHVKKTLSVLTVSHPPTLIQPANSSIFTQNHAVPRPALYNSHFKIRTYFYSKTTILTNEDILFIR</sequence>